<dbReference type="Gene3D" id="3.40.50.300">
    <property type="entry name" value="P-loop containing nucleotide triphosphate hydrolases"/>
    <property type="match status" value="1"/>
</dbReference>
<gene>
    <name evidence="3" type="ORF">FNU79_14040</name>
</gene>
<dbReference type="OrthoDB" id="9781481at2"/>
<proteinExistence type="predicted"/>
<evidence type="ECO:0000313" key="3">
    <source>
        <dbReference type="EMBL" id="TSA82163.1"/>
    </source>
</evidence>
<dbReference type="GO" id="GO:0016887">
    <property type="term" value="F:ATP hydrolysis activity"/>
    <property type="evidence" value="ECO:0007669"/>
    <property type="project" value="InterPro"/>
</dbReference>
<evidence type="ECO:0000259" key="2">
    <source>
        <dbReference type="Pfam" id="PF14267"/>
    </source>
</evidence>
<evidence type="ECO:0000313" key="4">
    <source>
        <dbReference type="Proteomes" id="UP000316092"/>
    </source>
</evidence>
<reference evidence="3 4" key="1">
    <citation type="submission" date="2019-07" db="EMBL/GenBank/DDBJ databases">
        <title>Deinococcus detaillus sp. nov., isolated from humus soil in Antarctica.</title>
        <authorList>
            <person name="Zhang K."/>
        </authorList>
    </citation>
    <scope>NUCLEOTIDE SEQUENCE [LARGE SCALE GENOMIC DNA]</scope>
    <source>
        <strain evidence="3 4">H1</strain>
    </source>
</reference>
<dbReference type="SUPFAM" id="SSF52540">
    <property type="entry name" value="P-loop containing nucleoside triphosphate hydrolases"/>
    <property type="match status" value="1"/>
</dbReference>
<dbReference type="Proteomes" id="UP000316092">
    <property type="component" value="Unassembled WGS sequence"/>
</dbReference>
<dbReference type="PANTHER" id="PTHR37291:SF1">
    <property type="entry name" value="TYPE IV METHYL-DIRECTED RESTRICTION ENZYME ECOKMCRB SUBUNIT"/>
    <property type="match status" value="1"/>
</dbReference>
<dbReference type="AlphaFoldDB" id="A0A553UPL1"/>
<dbReference type="Pfam" id="PF07728">
    <property type="entry name" value="AAA_5"/>
    <property type="match status" value="1"/>
</dbReference>
<evidence type="ECO:0000259" key="1">
    <source>
        <dbReference type="Pfam" id="PF07728"/>
    </source>
</evidence>
<accession>A0A553UPL1</accession>
<dbReference type="EMBL" id="VKDB01000018">
    <property type="protein sequence ID" value="TSA82163.1"/>
    <property type="molecule type" value="Genomic_DNA"/>
</dbReference>
<feature type="domain" description="ATPase dynein-related AAA" evidence="1">
    <location>
        <begin position="838"/>
        <end position="925"/>
    </location>
</feature>
<name>A0A553UPL1_9DEIO</name>
<protein>
    <submittedName>
        <fullName evidence="3">DUF4357 domain-containing protein</fullName>
    </submittedName>
</protein>
<dbReference type="InterPro" id="IPR011704">
    <property type="entry name" value="ATPase_dyneun-rel_AAA"/>
</dbReference>
<dbReference type="PANTHER" id="PTHR37291">
    <property type="entry name" value="5-METHYLCYTOSINE-SPECIFIC RESTRICTION ENZYME B"/>
    <property type="match status" value="1"/>
</dbReference>
<dbReference type="InterPro" id="IPR025579">
    <property type="entry name" value="DUF4357"/>
</dbReference>
<sequence length="1065" mass="115822">MLAGSTVRAESSPSLANHSYSNLRPNLIDRGDIAPNAQGELVFTRDTAFNSPSAAAVAVLGRSANGRTTWKVAGSDTDYGEWADGHPSVPKPAFTDVEPLEATWKPFFHELAVKLLDFETSQPELIEVLRAAGIAINHDEGEPLDQIDPFTFFSLILKHTSDVTALPLFAKVGASLGLTSPAPTNLVGVPWSNPMNAWFFAYRSVRQPEDGPTLWRLAQQAVAGELDAQTFAEALAIRQVALPKLTQGLFWLNPERFLTLNGVNVPYLQERGIRRAGQVQTLAEYESVMQAAAQINPDFAALSNSAWLISQQGAQTARLSENGAFPFAQFREEALRYSTDKVKGNLVLDKKYAPLLLEIMGGDWKALSPARSPYSGREQVAVKVALGGGVKADGASFGRALLFGELGGFEYVSFPAGLTLEVGLPDGKGDGPRRALADAQLRSVLLSALTVPLPTSSPATLTLNTDFGALKLLPLQEDQAEEVEGTLDRYAQGFSKSRRLRVGVSLAPQELEGENFPALLEAVLSYLDDLTGVLERLERTPDVVPDDQDTIQVPGQVEARPLAGFTPAPGVPLNQILYGPPGTGKTYRAIDDALVILDPATLKDYPGPTGRAARKERYDQLVQEGRISFVTFHQSFGYEDFIEGIKPVMQNGQLSYELQDGVFLAAVRAAGGDLSTLKSAPTLQEPTVQVRPDAQVWRIYIDGTTPISQLRDRSIMRGEIRVGSWGGAVQDLTGKPYDSLSEQKILFRDGIRIGDLILLATGANRIGGIGVVSGEYSFNPSEPLFATDYAHARSVRWLATDLSLSAQDVTGKTFSQQTIQRVKGVTPAQILALLPHALSGATGQVLQAHVLIIDEINRGNIAKIFGELITLLESGKRAGMAEALTATLPLSRRPLSVPQSLYVLGTMNTADRSLTLLDAALRRRFSFRPVWPEPQVLPTLTFADNEALDLRKFLYAINERIERLLSREQVIGHAYLLGLPATLAGVASAVRERILPLLEEYFFEDWSKIREVLADESKELEHQFIHRSESGGEVRYRLNEAAFGAVEAFSGVYAGVAEKDFPFGA</sequence>
<dbReference type="InterPro" id="IPR052934">
    <property type="entry name" value="Methyl-DNA_Rec/Restrict_Enz"/>
</dbReference>
<keyword evidence="4" id="KW-1185">Reference proteome</keyword>
<feature type="domain" description="DUF4357" evidence="2">
    <location>
        <begin position="24"/>
        <end position="71"/>
    </location>
</feature>
<organism evidence="3 4">
    <name type="scientific">Deinococcus detaillensis</name>
    <dbReference type="NCBI Taxonomy" id="2592048"/>
    <lineage>
        <taxon>Bacteria</taxon>
        <taxon>Thermotogati</taxon>
        <taxon>Deinococcota</taxon>
        <taxon>Deinococci</taxon>
        <taxon>Deinococcales</taxon>
        <taxon>Deinococcaceae</taxon>
        <taxon>Deinococcus</taxon>
    </lineage>
</organism>
<comment type="caution">
    <text evidence="3">The sequence shown here is derived from an EMBL/GenBank/DDBJ whole genome shotgun (WGS) entry which is preliminary data.</text>
</comment>
<dbReference type="GO" id="GO:0005524">
    <property type="term" value="F:ATP binding"/>
    <property type="evidence" value="ECO:0007669"/>
    <property type="project" value="InterPro"/>
</dbReference>
<dbReference type="Pfam" id="PF14267">
    <property type="entry name" value="DUF4357"/>
    <property type="match status" value="1"/>
</dbReference>
<dbReference type="InterPro" id="IPR027417">
    <property type="entry name" value="P-loop_NTPase"/>
</dbReference>